<dbReference type="KEGG" id="cre:CHLRE_06g309450v5"/>
<evidence type="ECO:0000313" key="6">
    <source>
        <dbReference type="Proteomes" id="UP000006906"/>
    </source>
</evidence>
<evidence type="ECO:0000259" key="4">
    <source>
        <dbReference type="PROSITE" id="PS52035"/>
    </source>
</evidence>
<dbReference type="EMBL" id="CM008967">
    <property type="protein sequence ID" value="PNW83162.1"/>
    <property type="molecule type" value="Genomic_DNA"/>
</dbReference>
<feature type="compositionally biased region" description="Pro residues" evidence="3">
    <location>
        <begin position="74"/>
        <end position="95"/>
    </location>
</feature>
<dbReference type="Gene3D" id="3.40.630.10">
    <property type="entry name" value="Zn peptidases"/>
    <property type="match status" value="1"/>
</dbReference>
<organism evidence="5 6">
    <name type="scientific">Chlamydomonas reinhardtii</name>
    <name type="common">Chlamydomonas smithii</name>
    <dbReference type="NCBI Taxonomy" id="3055"/>
    <lineage>
        <taxon>Eukaryota</taxon>
        <taxon>Viridiplantae</taxon>
        <taxon>Chlorophyta</taxon>
        <taxon>core chlorophytes</taxon>
        <taxon>Chlorophyceae</taxon>
        <taxon>CS clade</taxon>
        <taxon>Chlamydomonadales</taxon>
        <taxon>Chlamydomonadaceae</taxon>
        <taxon>Chlamydomonas</taxon>
    </lineage>
</organism>
<feature type="compositionally biased region" description="Low complexity" evidence="3">
    <location>
        <begin position="1"/>
        <end position="23"/>
    </location>
</feature>
<dbReference type="OrthoDB" id="10249045at2759"/>
<dbReference type="InterPro" id="IPR003882">
    <property type="entry name" value="Pistil_extensin"/>
</dbReference>
<dbReference type="ExpressionAtlas" id="A0A2K3DRJ1">
    <property type="expression patterns" value="baseline"/>
</dbReference>
<dbReference type="GO" id="GO:0016485">
    <property type="term" value="P:protein processing"/>
    <property type="evidence" value="ECO:0000318"/>
    <property type="project" value="GO_Central"/>
</dbReference>
<dbReference type="AlphaFoldDB" id="A0A2K3DRJ1"/>
<dbReference type="SMART" id="SM00631">
    <property type="entry name" value="Zn_pept"/>
    <property type="match status" value="1"/>
</dbReference>
<dbReference type="Proteomes" id="UP000006906">
    <property type="component" value="Chromosome 6"/>
</dbReference>
<feature type="domain" description="Peptidase M14" evidence="4">
    <location>
        <begin position="160"/>
        <end position="495"/>
    </location>
</feature>
<evidence type="ECO:0000313" key="5">
    <source>
        <dbReference type="EMBL" id="PNW83162.1"/>
    </source>
</evidence>
<dbReference type="GO" id="GO:0004181">
    <property type="term" value="F:metallocarboxypeptidase activity"/>
    <property type="evidence" value="ECO:0000318"/>
    <property type="project" value="GO_Central"/>
</dbReference>
<dbReference type="PANTHER" id="PTHR11532">
    <property type="entry name" value="PROTEASE M14 CARBOXYPEPTIDASE"/>
    <property type="match status" value="1"/>
</dbReference>
<dbReference type="GO" id="GO:0008270">
    <property type="term" value="F:zinc ion binding"/>
    <property type="evidence" value="ECO:0007669"/>
    <property type="project" value="InterPro"/>
</dbReference>
<feature type="active site" description="Proton donor/acceptor" evidence="2">
    <location>
        <position position="461"/>
    </location>
</feature>
<dbReference type="GO" id="GO:0006518">
    <property type="term" value="P:peptide metabolic process"/>
    <property type="evidence" value="ECO:0000318"/>
    <property type="project" value="GO_Central"/>
</dbReference>
<dbReference type="InterPro" id="IPR050753">
    <property type="entry name" value="Peptidase_M14_domain"/>
</dbReference>
<dbReference type="FunCoup" id="A0A2K3DRJ1">
    <property type="interactions" value="891"/>
</dbReference>
<keyword evidence="6" id="KW-1185">Reference proteome</keyword>
<gene>
    <name evidence="5" type="ORF">CHLRE_06g309450v5</name>
</gene>
<comment type="similarity">
    <text evidence="1 2">Belongs to the peptidase M14 family.</text>
</comment>
<feature type="region of interest" description="Disordered" evidence="3">
    <location>
        <begin position="598"/>
        <end position="631"/>
    </location>
</feature>
<accession>A0A2K3DRJ1</accession>
<evidence type="ECO:0000256" key="3">
    <source>
        <dbReference type="SAM" id="MobiDB-lite"/>
    </source>
</evidence>
<feature type="compositionally biased region" description="Pro residues" evidence="3">
    <location>
        <begin position="103"/>
        <end position="118"/>
    </location>
</feature>
<dbReference type="PaxDb" id="3055-EDP04942"/>
<dbReference type="PANTHER" id="PTHR11532:SF57">
    <property type="entry name" value="CARBOXYPEPTIDASE D, B"/>
    <property type="match status" value="1"/>
</dbReference>
<dbReference type="Gramene" id="PNW83162">
    <property type="protein sequence ID" value="PNW83162"/>
    <property type="gene ID" value="CHLRE_06g309450v5"/>
</dbReference>
<feature type="compositionally biased region" description="Pro residues" evidence="3">
    <location>
        <begin position="126"/>
        <end position="150"/>
    </location>
</feature>
<reference evidence="5 6" key="1">
    <citation type="journal article" date="2007" name="Science">
        <title>The Chlamydomonas genome reveals the evolution of key animal and plant functions.</title>
        <authorList>
            <person name="Merchant S.S."/>
            <person name="Prochnik S.E."/>
            <person name="Vallon O."/>
            <person name="Harris E.H."/>
            <person name="Karpowicz S.J."/>
            <person name="Witman G.B."/>
            <person name="Terry A."/>
            <person name="Salamov A."/>
            <person name="Fritz-Laylin L.K."/>
            <person name="Marechal-Drouard L."/>
            <person name="Marshall W.F."/>
            <person name="Qu L.H."/>
            <person name="Nelson D.R."/>
            <person name="Sanderfoot A.A."/>
            <person name="Spalding M.H."/>
            <person name="Kapitonov V.V."/>
            <person name="Ren Q."/>
            <person name="Ferris P."/>
            <person name="Lindquist E."/>
            <person name="Shapiro H."/>
            <person name="Lucas S.M."/>
            <person name="Grimwood J."/>
            <person name="Schmutz J."/>
            <person name="Cardol P."/>
            <person name="Cerutti H."/>
            <person name="Chanfreau G."/>
            <person name="Chen C.L."/>
            <person name="Cognat V."/>
            <person name="Croft M.T."/>
            <person name="Dent R."/>
            <person name="Dutcher S."/>
            <person name="Fernandez E."/>
            <person name="Fukuzawa H."/>
            <person name="Gonzalez-Ballester D."/>
            <person name="Gonzalez-Halphen D."/>
            <person name="Hallmann A."/>
            <person name="Hanikenne M."/>
            <person name="Hippler M."/>
            <person name="Inwood W."/>
            <person name="Jabbari K."/>
            <person name="Kalanon M."/>
            <person name="Kuras R."/>
            <person name="Lefebvre P.A."/>
            <person name="Lemaire S.D."/>
            <person name="Lobanov A.V."/>
            <person name="Lohr M."/>
            <person name="Manuell A."/>
            <person name="Meier I."/>
            <person name="Mets L."/>
            <person name="Mittag M."/>
            <person name="Mittelmeier T."/>
            <person name="Moroney J.V."/>
            <person name="Moseley J."/>
            <person name="Napoli C."/>
            <person name="Nedelcu A.M."/>
            <person name="Niyogi K."/>
            <person name="Novoselov S.V."/>
            <person name="Paulsen I.T."/>
            <person name="Pazour G."/>
            <person name="Purton S."/>
            <person name="Ral J.P."/>
            <person name="Riano-Pachon D.M."/>
            <person name="Riekhof W."/>
            <person name="Rymarquis L."/>
            <person name="Schroda M."/>
            <person name="Stern D."/>
            <person name="Umen J."/>
            <person name="Willows R."/>
            <person name="Wilson N."/>
            <person name="Zimmer S.L."/>
            <person name="Allmer J."/>
            <person name="Balk J."/>
            <person name="Bisova K."/>
            <person name="Chen C.J."/>
            <person name="Elias M."/>
            <person name="Gendler K."/>
            <person name="Hauser C."/>
            <person name="Lamb M.R."/>
            <person name="Ledford H."/>
            <person name="Long J.C."/>
            <person name="Minagawa J."/>
            <person name="Page M.D."/>
            <person name="Pan J."/>
            <person name="Pootakham W."/>
            <person name="Roje S."/>
            <person name="Rose A."/>
            <person name="Stahlberg E."/>
            <person name="Terauchi A.M."/>
            <person name="Yang P."/>
            <person name="Ball S."/>
            <person name="Bowler C."/>
            <person name="Dieckmann C.L."/>
            <person name="Gladyshev V.N."/>
            <person name="Green P."/>
            <person name="Jorgensen R."/>
            <person name="Mayfield S."/>
            <person name="Mueller-Roeber B."/>
            <person name="Rajamani S."/>
            <person name="Sayre R.T."/>
            <person name="Brokstein P."/>
            <person name="Dubchak I."/>
            <person name="Goodstein D."/>
            <person name="Hornick L."/>
            <person name="Huang Y.W."/>
            <person name="Jhaveri J."/>
            <person name="Luo Y."/>
            <person name="Martinez D."/>
            <person name="Ngau W.C."/>
            <person name="Otillar B."/>
            <person name="Poliakov A."/>
            <person name="Porter A."/>
            <person name="Szajkowski L."/>
            <person name="Werner G."/>
            <person name="Zhou K."/>
            <person name="Grigoriev I.V."/>
            <person name="Rokhsar D.S."/>
            <person name="Grossman A.R."/>
        </authorList>
    </citation>
    <scope>NUCLEOTIDE SEQUENCE [LARGE SCALE GENOMIC DNA]</scope>
    <source>
        <strain evidence="6">CC-503</strain>
    </source>
</reference>
<dbReference type="STRING" id="3055.A0A2K3DRJ1"/>
<dbReference type="GeneID" id="5716823"/>
<dbReference type="InterPro" id="IPR000834">
    <property type="entry name" value="Peptidase_M14"/>
</dbReference>
<dbReference type="PRINTS" id="PR01218">
    <property type="entry name" value="PSTLEXTENSIN"/>
</dbReference>
<dbReference type="InParanoid" id="A0A2K3DRJ1"/>
<dbReference type="PROSITE" id="PS52035">
    <property type="entry name" value="PEPTIDASE_M14"/>
    <property type="match status" value="1"/>
</dbReference>
<sequence>MQSSTAALTRAAAVDATASATPAVGRRKRPPPPQPDSPPPPLLPPPSPAPPTPIASPKKAAPGTAGTPKKKRPPPAFPLSPSPDPPSPPPTPPPLKGGRKKSPPPATPPSPPSTPSPPKKQRRIRPPPPDMPTAPSPPPPPPPSPPPPPLQMEADVDWSRYPTFAQLSEYLALRVAGSLGRCSLASAGKSVQGRDLWAVTIGDPAGVYYPDPTNPDVPFPKARAAYIGVMHGDEKGHISAVLRLVGELCDPLSEPKFAPGGVLDSNVTDLLGSTVLYVLPLMNPDGYTATQRYNANGVDLNRNFYTSAFPFAMPTAADGYALQPGTSNALYNAAADWTDNGGGGAHEPETQAVMSWLASVRPHVSADLHGGALVGSYALDACDSRGALLDCPSPEAPLPGYLANVYSMNHPSMRFSWGEVQASRQVQFFNGTTQGATWYPAIGTIADWLHHTYRRHMLTLELHYYKYAMFLNDKLNMYATNRPSMLRLAGVGAHMGLRALLRDAASGAALAATVTPQQPAGAWAPEVESGGLVWKMAMPGVTYSGTIYPYDPADSSIAYEPIPYSFVVPYTWDDVLSKVPRANLSIARVFRAVRVGGSQASTATAPPPQQPPPPNAPQPPLQQQQQRRRRR</sequence>
<dbReference type="GO" id="GO:0005615">
    <property type="term" value="C:extracellular space"/>
    <property type="evidence" value="ECO:0000318"/>
    <property type="project" value="GO_Central"/>
</dbReference>
<feature type="compositionally biased region" description="Pro residues" evidence="3">
    <location>
        <begin position="605"/>
        <end position="620"/>
    </location>
</feature>
<dbReference type="SUPFAM" id="SSF53187">
    <property type="entry name" value="Zn-dependent exopeptidases"/>
    <property type="match status" value="1"/>
</dbReference>
<dbReference type="OMA" id="IAIFTRW"/>
<feature type="compositionally biased region" description="Pro residues" evidence="3">
    <location>
        <begin position="31"/>
        <end position="54"/>
    </location>
</feature>
<evidence type="ECO:0000256" key="1">
    <source>
        <dbReference type="ARBA" id="ARBA00005988"/>
    </source>
</evidence>
<feature type="region of interest" description="Disordered" evidence="3">
    <location>
        <begin position="1"/>
        <end position="154"/>
    </location>
</feature>
<proteinExistence type="inferred from homology"/>
<protein>
    <recommendedName>
        <fullName evidence="4">Peptidase M14 domain-containing protein</fullName>
    </recommendedName>
</protein>
<evidence type="ECO:0000256" key="2">
    <source>
        <dbReference type="PROSITE-ProRule" id="PRU01379"/>
    </source>
</evidence>
<name>A0A2K3DRJ1_CHLRE</name>
<dbReference type="RefSeq" id="XP_001691209.2">
    <property type="nucleotide sequence ID" value="XM_001691157.2"/>
</dbReference>
<dbReference type="Pfam" id="PF00246">
    <property type="entry name" value="Peptidase_M14"/>
    <property type="match status" value="1"/>
</dbReference>